<gene>
    <name evidence="2" type="ORF">JAO82_12970</name>
</gene>
<accession>A0A934M2N1</accession>
<dbReference type="InterPro" id="IPR028992">
    <property type="entry name" value="Hedgehog/Intein_dom"/>
</dbReference>
<dbReference type="AlphaFoldDB" id="A0A934M2N1"/>
<evidence type="ECO:0000313" key="2">
    <source>
        <dbReference type="EMBL" id="MBI6630791.1"/>
    </source>
</evidence>
<comment type="caution">
    <text evidence="2">The sequence shown here is derived from an EMBL/GenBank/DDBJ whole genome shotgun (WGS) entry which is preliminary data.</text>
</comment>
<keyword evidence="3" id="KW-1185">Reference proteome</keyword>
<evidence type="ECO:0000313" key="3">
    <source>
        <dbReference type="Proteomes" id="UP000613255"/>
    </source>
</evidence>
<sequence>MDNGPQEIRWIGQQTIGAGALMAQPKLRPIRIQAGALGQGLPERDLLVSPQHRMLASNRLAQRMFGTQEVLVAAKQLVALNGIDVADDVDEVTYVHFLCDQHEVVFAEGAASETLYTGTEALKSVGKAAREEIFSIFPELREREPDALPAAGARPFVNGRMGRQMAQRLVNNSKLPLEPACRT</sequence>
<dbReference type="InterPro" id="IPR036844">
    <property type="entry name" value="Hint_dom_sf"/>
</dbReference>
<dbReference type="Pfam" id="PF13403">
    <property type="entry name" value="Hint_2"/>
    <property type="match status" value="1"/>
</dbReference>
<dbReference type="Proteomes" id="UP000613255">
    <property type="component" value="Unassembled WGS sequence"/>
</dbReference>
<protein>
    <submittedName>
        <fullName evidence="2">Hint domain-containing protein</fullName>
    </submittedName>
</protein>
<proteinExistence type="predicted"/>
<dbReference type="SUPFAM" id="SSF51294">
    <property type="entry name" value="Hedgehog/intein (Hint) domain"/>
    <property type="match status" value="2"/>
</dbReference>
<evidence type="ECO:0000259" key="1">
    <source>
        <dbReference type="Pfam" id="PF13403"/>
    </source>
</evidence>
<feature type="domain" description="Hedgehog/Intein (Hint)" evidence="1">
    <location>
        <begin position="2"/>
        <end position="118"/>
    </location>
</feature>
<reference evidence="2" key="1">
    <citation type="submission" date="2020-12" db="EMBL/GenBank/DDBJ databases">
        <title>Pontibaca salina gen. nov., sp. nov., isolated from marine sediment.</title>
        <authorList>
            <person name="Bo J."/>
            <person name="Wang S."/>
            <person name="Song X."/>
            <person name="Du Z."/>
        </authorList>
    </citation>
    <scope>NUCLEOTIDE SEQUENCE</scope>
    <source>
        <strain evidence="2">S1109L</strain>
    </source>
</reference>
<name>A0A934M2N1_9RHOB</name>
<organism evidence="2 3">
    <name type="scientific">Pontibaca salina</name>
    <dbReference type="NCBI Taxonomy" id="2795731"/>
    <lineage>
        <taxon>Bacteria</taxon>
        <taxon>Pseudomonadati</taxon>
        <taxon>Pseudomonadota</taxon>
        <taxon>Alphaproteobacteria</taxon>
        <taxon>Rhodobacterales</taxon>
        <taxon>Roseobacteraceae</taxon>
        <taxon>Pontibaca</taxon>
    </lineage>
</organism>
<dbReference type="EMBL" id="JAEIJD010000013">
    <property type="protein sequence ID" value="MBI6630791.1"/>
    <property type="molecule type" value="Genomic_DNA"/>
</dbReference>